<protein>
    <submittedName>
        <fullName evidence="1">Uncharacterized protein</fullName>
    </submittedName>
</protein>
<dbReference type="EMBL" id="GBXM01049036">
    <property type="protein sequence ID" value="JAH59541.1"/>
    <property type="molecule type" value="Transcribed_RNA"/>
</dbReference>
<reference evidence="1" key="1">
    <citation type="submission" date="2014-11" db="EMBL/GenBank/DDBJ databases">
        <authorList>
            <person name="Amaro Gonzalez C."/>
        </authorList>
    </citation>
    <scope>NUCLEOTIDE SEQUENCE</scope>
</reference>
<sequence length="53" mass="6026">MFLLNCHSQQVRAVKGEGEYQCVSEFSELVRKPVVDKDILLQQKCTADKSNLV</sequence>
<accession>A0A0E9U166</accession>
<dbReference type="AlphaFoldDB" id="A0A0E9U166"/>
<proteinExistence type="predicted"/>
<organism evidence="1">
    <name type="scientific">Anguilla anguilla</name>
    <name type="common">European freshwater eel</name>
    <name type="synonym">Muraena anguilla</name>
    <dbReference type="NCBI Taxonomy" id="7936"/>
    <lineage>
        <taxon>Eukaryota</taxon>
        <taxon>Metazoa</taxon>
        <taxon>Chordata</taxon>
        <taxon>Craniata</taxon>
        <taxon>Vertebrata</taxon>
        <taxon>Euteleostomi</taxon>
        <taxon>Actinopterygii</taxon>
        <taxon>Neopterygii</taxon>
        <taxon>Teleostei</taxon>
        <taxon>Anguilliformes</taxon>
        <taxon>Anguillidae</taxon>
        <taxon>Anguilla</taxon>
    </lineage>
</organism>
<reference evidence="1" key="2">
    <citation type="journal article" date="2015" name="Fish Shellfish Immunol.">
        <title>Early steps in the European eel (Anguilla anguilla)-Vibrio vulnificus interaction in the gills: Role of the RtxA13 toxin.</title>
        <authorList>
            <person name="Callol A."/>
            <person name="Pajuelo D."/>
            <person name="Ebbesson L."/>
            <person name="Teles M."/>
            <person name="MacKenzie S."/>
            <person name="Amaro C."/>
        </authorList>
    </citation>
    <scope>NUCLEOTIDE SEQUENCE</scope>
</reference>
<evidence type="ECO:0000313" key="1">
    <source>
        <dbReference type="EMBL" id="JAH59541.1"/>
    </source>
</evidence>
<name>A0A0E9U166_ANGAN</name>